<dbReference type="Proteomes" id="UP000688137">
    <property type="component" value="Unassembled WGS sequence"/>
</dbReference>
<keyword evidence="1 3" id="KW-0853">WD repeat</keyword>
<feature type="compositionally biased region" description="Polar residues" evidence="4">
    <location>
        <begin position="200"/>
        <end position="210"/>
    </location>
</feature>
<evidence type="ECO:0000256" key="4">
    <source>
        <dbReference type="SAM" id="MobiDB-lite"/>
    </source>
</evidence>
<evidence type="ECO:0000256" key="2">
    <source>
        <dbReference type="ARBA" id="ARBA00022737"/>
    </source>
</evidence>
<feature type="repeat" description="WD" evidence="3">
    <location>
        <begin position="574"/>
        <end position="606"/>
    </location>
</feature>
<feature type="region of interest" description="Disordered" evidence="4">
    <location>
        <begin position="175"/>
        <end position="210"/>
    </location>
</feature>
<feature type="region of interest" description="Disordered" evidence="4">
    <location>
        <begin position="240"/>
        <end position="277"/>
    </location>
</feature>
<evidence type="ECO:0000256" key="3">
    <source>
        <dbReference type="PROSITE-ProRule" id="PRU00221"/>
    </source>
</evidence>
<dbReference type="PROSITE" id="PS50082">
    <property type="entry name" value="WD_REPEATS_2"/>
    <property type="match status" value="4"/>
</dbReference>
<evidence type="ECO:0000313" key="5">
    <source>
        <dbReference type="EMBL" id="CAD8043148.1"/>
    </source>
</evidence>
<sequence length="777" mass="90938">MQYYCQLHQSMFTQVCLQQDCTKKGPLCDKCVDTHKTHIIKNLETYLNDYTKYLNMEYQAQILQKLEQMKQYFHDKISSLQIDVNFIDEKRKKEIMKQLKQEKMSPQQYQSKIIELVQRDQLKDREYLEQFFEQIIEIEKDIKSQFLQLPQKLVQAQHHHQPSQQSQQIINNKSNLSSEVRELSPQLSNRSNKSKEPIFQQKQMNQSPLSKQLLQRDLMPVGSFNNSKLKNYFTEQDSQLSPQNSFKITKPFEIDKSSSKQSRIEGDRSKAKSQNASFDQFKQNTSFDQFKQLETLKNTQKSQNIEVNLSQFEKSEKIDQSNQKQNQIRFTPQEQQIVGYFTNQQTLTQKENSQFHQKQPSNIKAQFTIKEEKQVQQNSIQQQNETYFELQKNQINQPQNFDNSQKFQNSQNLIAQQIQTPQQSTLIREQDTNNFQNGMKQSTQSAISGIYNENKSQQDISFISSKSIVLPQIKITQNLPNPLKIDKDITLKIHDKSVKDLCFMDDDKIITCSKDMTIKIWDKRTKQLKMELKDHTDQILCIAFSQKRIIASGSVDKTVRIWKPSPSWKIAFVCQGHSERIRCVEFLGNYIVSGSDDTTVKLWDFDGQLQHSFKTNGRVSAIATDKNLIIVGSGKNIIVLDTKTKNKQQDIIGHKNLILSLLISNQNQQNTQILISGSKDNCIKIWSYPKIQEIRNLEDDYSIQSLFFDPISQYLFVGLMGFEQEGKISIWKLDNQPKKQQEIILNPYGCNKVLYDGIYLYSAHENRRMEIYIINEL</sequence>
<accession>A0A8S1JY90</accession>
<dbReference type="OMA" id="GYFTNQQ"/>
<comment type="caution">
    <text evidence="5">The sequence shown here is derived from an EMBL/GenBank/DDBJ whole genome shotgun (WGS) entry which is preliminary data.</text>
</comment>
<dbReference type="EMBL" id="CAJJDM010000001">
    <property type="protein sequence ID" value="CAD8043148.1"/>
    <property type="molecule type" value="Genomic_DNA"/>
</dbReference>
<feature type="repeat" description="WD" evidence="3">
    <location>
        <begin position="532"/>
        <end position="563"/>
    </location>
</feature>
<evidence type="ECO:0000256" key="1">
    <source>
        <dbReference type="ARBA" id="ARBA00022574"/>
    </source>
</evidence>
<dbReference type="PANTHER" id="PTHR19848:SF8">
    <property type="entry name" value="F-BOX AND WD REPEAT DOMAIN CONTAINING 7"/>
    <property type="match status" value="1"/>
</dbReference>
<evidence type="ECO:0000313" key="6">
    <source>
        <dbReference type="Proteomes" id="UP000688137"/>
    </source>
</evidence>
<dbReference type="PROSITE" id="PS50294">
    <property type="entry name" value="WD_REPEATS_REGION"/>
    <property type="match status" value="3"/>
</dbReference>
<feature type="repeat" description="WD" evidence="3">
    <location>
        <begin position="491"/>
        <end position="531"/>
    </location>
</feature>
<proteinExistence type="predicted"/>
<dbReference type="PROSITE" id="PS00678">
    <property type="entry name" value="WD_REPEATS_1"/>
    <property type="match status" value="1"/>
</dbReference>
<dbReference type="PANTHER" id="PTHR19848">
    <property type="entry name" value="WD40 REPEAT PROTEIN"/>
    <property type="match status" value="1"/>
</dbReference>
<keyword evidence="2" id="KW-0677">Repeat</keyword>
<feature type="compositionally biased region" description="Basic and acidic residues" evidence="4">
    <location>
        <begin position="250"/>
        <end position="270"/>
    </location>
</feature>
<protein>
    <submittedName>
        <fullName evidence="5">Uncharacterized protein</fullName>
    </submittedName>
</protein>
<organism evidence="5 6">
    <name type="scientific">Paramecium primaurelia</name>
    <dbReference type="NCBI Taxonomy" id="5886"/>
    <lineage>
        <taxon>Eukaryota</taxon>
        <taxon>Sar</taxon>
        <taxon>Alveolata</taxon>
        <taxon>Ciliophora</taxon>
        <taxon>Intramacronucleata</taxon>
        <taxon>Oligohymenophorea</taxon>
        <taxon>Peniculida</taxon>
        <taxon>Parameciidae</taxon>
        <taxon>Paramecium</taxon>
    </lineage>
</organism>
<dbReference type="AlphaFoldDB" id="A0A8S1JY90"/>
<dbReference type="InterPro" id="IPR019775">
    <property type="entry name" value="WD40_repeat_CS"/>
</dbReference>
<dbReference type="InterPro" id="IPR001680">
    <property type="entry name" value="WD40_rpt"/>
</dbReference>
<gene>
    <name evidence="5" type="ORF">PPRIM_AZ9-3.1.T0040371</name>
</gene>
<dbReference type="SMART" id="SM00320">
    <property type="entry name" value="WD40"/>
    <property type="match status" value="6"/>
</dbReference>
<keyword evidence="6" id="KW-1185">Reference proteome</keyword>
<dbReference type="CDD" id="cd00200">
    <property type="entry name" value="WD40"/>
    <property type="match status" value="1"/>
</dbReference>
<feature type="repeat" description="WD" evidence="3">
    <location>
        <begin position="651"/>
        <end position="696"/>
    </location>
</feature>
<reference evidence="5" key="1">
    <citation type="submission" date="2021-01" db="EMBL/GenBank/DDBJ databases">
        <authorList>
            <consortium name="Genoscope - CEA"/>
            <person name="William W."/>
        </authorList>
    </citation>
    <scope>NUCLEOTIDE SEQUENCE</scope>
</reference>
<name>A0A8S1JY90_PARPR</name>
<dbReference type="Pfam" id="PF00400">
    <property type="entry name" value="WD40"/>
    <property type="match status" value="4"/>
</dbReference>